<dbReference type="PANTHER" id="PTHR43272">
    <property type="entry name" value="LONG-CHAIN-FATTY-ACID--COA LIGASE"/>
    <property type="match status" value="1"/>
</dbReference>
<dbReference type="AlphaFoldDB" id="A0A5E8CL41"/>
<proteinExistence type="predicted"/>
<dbReference type="PROSITE" id="PS00455">
    <property type="entry name" value="AMP_BINDING"/>
    <property type="match status" value="1"/>
</dbReference>
<dbReference type="GO" id="GO:0004467">
    <property type="term" value="F:long-chain fatty acid-CoA ligase activity"/>
    <property type="evidence" value="ECO:0007669"/>
    <property type="project" value="TreeGrafter"/>
</dbReference>
<dbReference type="PANTHER" id="PTHR43272:SF33">
    <property type="entry name" value="AMP-BINDING DOMAIN-CONTAINING PROTEIN-RELATED"/>
    <property type="match status" value="1"/>
</dbReference>
<feature type="domain" description="AMP-dependent synthetase/ligase" evidence="3">
    <location>
        <begin position="36"/>
        <end position="350"/>
    </location>
</feature>
<evidence type="ECO:0000259" key="3">
    <source>
        <dbReference type="Pfam" id="PF00501"/>
    </source>
</evidence>
<dbReference type="InterPro" id="IPR042099">
    <property type="entry name" value="ANL_N_sf"/>
</dbReference>
<dbReference type="GO" id="GO:0016020">
    <property type="term" value="C:membrane"/>
    <property type="evidence" value="ECO:0007669"/>
    <property type="project" value="TreeGrafter"/>
</dbReference>
<dbReference type="EMBL" id="CABVLZ010000001">
    <property type="protein sequence ID" value="VVU94595.1"/>
    <property type="molecule type" value="Genomic_DNA"/>
</dbReference>
<dbReference type="InterPro" id="IPR000873">
    <property type="entry name" value="AMP-dep_synth/lig_dom"/>
</dbReference>
<reference evidence="4" key="1">
    <citation type="submission" date="2019-09" db="EMBL/GenBank/DDBJ databases">
        <authorList>
            <person name="Needham M D."/>
        </authorList>
    </citation>
    <scope>NUCLEOTIDE SEQUENCE</scope>
</reference>
<keyword evidence="1" id="KW-0547">Nucleotide-binding</keyword>
<dbReference type="SUPFAM" id="SSF56801">
    <property type="entry name" value="Acetyl-CoA synthetase-like"/>
    <property type="match status" value="1"/>
</dbReference>
<evidence type="ECO:0000256" key="1">
    <source>
        <dbReference type="ARBA" id="ARBA00022741"/>
    </source>
</evidence>
<dbReference type="Pfam" id="PF00501">
    <property type="entry name" value="AMP-binding"/>
    <property type="match status" value="1"/>
</dbReference>
<accession>A0A5E8CL41</accession>
<dbReference type="InterPro" id="IPR020845">
    <property type="entry name" value="AMP-binding_CS"/>
</dbReference>
<name>A0A5E8CL41_9ZZZZ</name>
<organism evidence="4">
    <name type="scientific">seawater metagenome</name>
    <dbReference type="NCBI Taxonomy" id="1561972"/>
    <lineage>
        <taxon>unclassified sequences</taxon>
        <taxon>metagenomes</taxon>
        <taxon>ecological metagenomes</taxon>
    </lineage>
</organism>
<gene>
    <name evidence="4" type="ORF">CPAV1605_320</name>
</gene>
<evidence type="ECO:0000256" key="2">
    <source>
        <dbReference type="ARBA" id="ARBA00022840"/>
    </source>
</evidence>
<sequence>MTKNLARLFYNSLEKNNLQSILSNKINNNWKYTNRDQLNNMINDCCFKLKEYNIQRGDRIAYKGKNSVEWVAWNLACYSMGAIWVPMYNDQNIDQCKFIINDCQPKVFISDTKLDVLKLNQLSSEINTCSNTDFSHKSWNDDLATLIYTSGTTGNPKGVKLSHNNIISNLDSIHNRFGDIKNTTSLNILPWAHIYSLTCELYYNLLNDNLTYLCSGKENFMNECREVKPQVLYIVPKLLELVKKKIEFLDKPLIKIVLPILINLLFGNNLKNIFTGGAKLDDNTKKFYLKNNIIICEGYGCTETSPMVSVNHLYEPRNDETVGKLLDKIIVKIIDGEICVNGPNVMQGYWNNEVATKKAFIFEDNKKWYKTGDSGKIENGFLTCQGRISENYKLNNGKFVNVAQVENIVRKYLKCNFVVFGENQDSNSIVADETIESEVLKKINSELDNYLKIEHVYYIDSSKMMEFLTPKLSIKRKKLINYVITNIIF</sequence>
<keyword evidence="2" id="KW-0067">ATP-binding</keyword>
<dbReference type="Gene3D" id="3.40.50.12780">
    <property type="entry name" value="N-terminal domain of ligase-like"/>
    <property type="match status" value="1"/>
</dbReference>
<protein>
    <submittedName>
        <fullName evidence="4">AMP-binding enzyme</fullName>
    </submittedName>
</protein>
<evidence type="ECO:0000313" key="4">
    <source>
        <dbReference type="EMBL" id="VVU94595.1"/>
    </source>
</evidence>
<dbReference type="GO" id="GO:0005524">
    <property type="term" value="F:ATP binding"/>
    <property type="evidence" value="ECO:0007669"/>
    <property type="project" value="UniProtKB-KW"/>
</dbReference>